<dbReference type="Proteomes" id="UP000285023">
    <property type="component" value="Unassembled WGS sequence"/>
</dbReference>
<evidence type="ECO:0000259" key="2">
    <source>
        <dbReference type="Pfam" id="PF13406"/>
    </source>
</evidence>
<dbReference type="InterPro" id="IPR031304">
    <property type="entry name" value="SLT_2"/>
</dbReference>
<evidence type="ECO:0000256" key="1">
    <source>
        <dbReference type="SAM" id="SignalP"/>
    </source>
</evidence>
<dbReference type="RefSeq" id="WP_119532799.1">
    <property type="nucleotide sequence ID" value="NZ_QXTF01000001.1"/>
</dbReference>
<accession>A0A418Q416</accession>
<gene>
    <name evidence="3" type="ORF">D3M59_01005</name>
</gene>
<dbReference type="AlphaFoldDB" id="A0A418Q416"/>
<name>A0A418Q416_9SPHN</name>
<feature type="signal peptide" evidence="1">
    <location>
        <begin position="1"/>
        <end position="21"/>
    </location>
</feature>
<dbReference type="InterPro" id="IPR023346">
    <property type="entry name" value="Lysozyme-like_dom_sf"/>
</dbReference>
<dbReference type="OrthoDB" id="9808544at2"/>
<feature type="domain" description="Transglycosylase SLT" evidence="2">
    <location>
        <begin position="55"/>
        <end position="362"/>
    </location>
</feature>
<dbReference type="InterPro" id="IPR011970">
    <property type="entry name" value="MltB_2"/>
</dbReference>
<organism evidence="3 4">
    <name type="scientific">Sphingomonas edaphi</name>
    <dbReference type="NCBI Taxonomy" id="2315689"/>
    <lineage>
        <taxon>Bacteria</taxon>
        <taxon>Pseudomonadati</taxon>
        <taxon>Pseudomonadota</taxon>
        <taxon>Alphaproteobacteria</taxon>
        <taxon>Sphingomonadales</taxon>
        <taxon>Sphingomonadaceae</taxon>
        <taxon>Sphingomonas</taxon>
    </lineage>
</organism>
<dbReference type="PANTHER" id="PTHR30163:SF8">
    <property type="entry name" value="LYTIC MUREIN TRANSGLYCOSYLASE"/>
    <property type="match status" value="1"/>
</dbReference>
<keyword evidence="4" id="KW-1185">Reference proteome</keyword>
<dbReference type="Gene3D" id="1.10.8.350">
    <property type="entry name" value="Bacterial muramidase"/>
    <property type="match status" value="1"/>
</dbReference>
<dbReference type="PANTHER" id="PTHR30163">
    <property type="entry name" value="MEMBRANE-BOUND LYTIC MUREIN TRANSGLYCOSYLASE B"/>
    <property type="match status" value="1"/>
</dbReference>
<dbReference type="NCBIfam" id="TIGR02283">
    <property type="entry name" value="MltB_2"/>
    <property type="match status" value="1"/>
</dbReference>
<comment type="caution">
    <text evidence="3">The sequence shown here is derived from an EMBL/GenBank/DDBJ whole genome shotgun (WGS) entry which is preliminary data.</text>
</comment>
<dbReference type="Pfam" id="PF13406">
    <property type="entry name" value="SLT_2"/>
    <property type="match status" value="1"/>
</dbReference>
<evidence type="ECO:0000313" key="4">
    <source>
        <dbReference type="Proteomes" id="UP000285023"/>
    </source>
</evidence>
<protein>
    <submittedName>
        <fullName evidence="3">Lytic murein transglycosylase</fullName>
    </submittedName>
</protein>
<dbReference type="SUPFAM" id="SSF53955">
    <property type="entry name" value="Lysozyme-like"/>
    <property type="match status" value="1"/>
</dbReference>
<dbReference type="GO" id="GO:0008933">
    <property type="term" value="F:peptidoglycan lytic transglycosylase activity"/>
    <property type="evidence" value="ECO:0007669"/>
    <property type="project" value="TreeGrafter"/>
</dbReference>
<dbReference type="GO" id="GO:0009253">
    <property type="term" value="P:peptidoglycan catabolic process"/>
    <property type="evidence" value="ECO:0007669"/>
    <property type="project" value="TreeGrafter"/>
</dbReference>
<dbReference type="EMBL" id="QXTF01000001">
    <property type="protein sequence ID" value="RIX32648.1"/>
    <property type="molecule type" value="Genomic_DNA"/>
</dbReference>
<dbReference type="InterPro" id="IPR043426">
    <property type="entry name" value="MltB-like"/>
</dbReference>
<reference evidence="3 4" key="1">
    <citation type="submission" date="2018-09" db="EMBL/GenBank/DDBJ databases">
        <title>Sphingomonas sp. DAC4.</title>
        <authorList>
            <person name="Seo T."/>
        </authorList>
    </citation>
    <scope>NUCLEOTIDE SEQUENCE [LARGE SCALE GENOMIC DNA]</scope>
    <source>
        <strain evidence="3 4">DAC4</strain>
    </source>
</reference>
<dbReference type="Gene3D" id="1.10.530.10">
    <property type="match status" value="1"/>
</dbReference>
<feature type="chain" id="PRO_5019054805" evidence="1">
    <location>
        <begin position="22"/>
        <end position="367"/>
    </location>
</feature>
<evidence type="ECO:0000313" key="3">
    <source>
        <dbReference type="EMBL" id="RIX32648.1"/>
    </source>
</evidence>
<keyword evidence="1" id="KW-0732">Signal</keyword>
<sequence>MISRVALLTIGLAGSSLAAQADPLAPLPDRRVTQAAVQAPFAQPALPTPIVTGFAGYKQYLSSKARAARVREATIQATIPYLALNDRVIRLDRAQPGGVNNPNAIPPFEPYRRRHVTSSLISRGKARYRANYSRLVDIDRRYGVEPQVLMAIYGHETSYGAVTGGFDLLNALATLAYEGRRRSFFEDEFVAALQLLDRGTPRSRLKGSWAGATGFPQFMPSNVLRLAVDGDGDGYANIWSSEPDGLASIANYLRDAGWKPNVHWGIPVRVPSTLNRAAIVTRLTAPRCEAVYKRHSQWKTMREWRALGVRPVRRTLPDNEMATLIEPDGPNATAYLLSTNYRAILDYNCSNFYALSVGLLADAIAGD</sequence>
<proteinExistence type="predicted"/>